<name>A0ABU8JMM6_DICCH</name>
<accession>A0ABU8JMM6</accession>
<dbReference type="RefSeq" id="WP_336729381.1">
    <property type="nucleotide sequence ID" value="NZ_JBBBOO010000005.1"/>
</dbReference>
<dbReference type="Pfam" id="PF01745">
    <property type="entry name" value="IPT"/>
    <property type="match status" value="1"/>
</dbReference>
<gene>
    <name evidence="1" type="ORF">WCU84_08990</name>
</gene>
<dbReference type="SUPFAM" id="SSF52540">
    <property type="entry name" value="P-loop containing nucleoside triphosphate hydrolases"/>
    <property type="match status" value="1"/>
</dbReference>
<sequence length="239" mass="27764">MSKILYLLWGPTSTGKTAHSVMLAKKYGFPVIALDRFQGYQEIMTGSGAPEQVELQGTERIYITPSKHLTERVVSSEEAHEILKQKTSSLLKKHASVIIEGGSVSLLTRMVSDDYWSSFSWLIKKFHTPSRTVFIEKTQKRVFRMIYPQGDRPSTLKETSLFFRDHHTVEPLEDIDGYRIIIQYCKDNNMNFDSIDKLNNDEKDNIIDLITNEYYEHALWQEKNFPGFPASWSWQMLKD</sequence>
<dbReference type="Proteomes" id="UP001359469">
    <property type="component" value="Unassembled WGS sequence"/>
</dbReference>
<dbReference type="InterPro" id="IPR027417">
    <property type="entry name" value="P-loop_NTPase"/>
</dbReference>
<comment type="caution">
    <text evidence="1">The sequence shown here is derived from an EMBL/GenBank/DDBJ whole genome shotgun (WGS) entry which is preliminary data.</text>
</comment>
<dbReference type="Gene3D" id="1.10.287.890">
    <property type="entry name" value="Crystal structure of tRNA isopentenylpyrophosphate transferase (bh2366) domain"/>
    <property type="match status" value="1"/>
</dbReference>
<dbReference type="Gene3D" id="3.40.50.300">
    <property type="entry name" value="P-loop containing nucleotide triphosphate hydrolases"/>
    <property type="match status" value="1"/>
</dbReference>
<evidence type="ECO:0000313" key="1">
    <source>
        <dbReference type="EMBL" id="MEI7063790.1"/>
    </source>
</evidence>
<organism evidence="1 2">
    <name type="scientific">Dickeya chrysanthemi</name>
    <name type="common">Pectobacterium chrysanthemi</name>
    <name type="synonym">Erwinia chrysanthemi</name>
    <dbReference type="NCBI Taxonomy" id="556"/>
    <lineage>
        <taxon>Bacteria</taxon>
        <taxon>Pseudomonadati</taxon>
        <taxon>Pseudomonadota</taxon>
        <taxon>Gammaproteobacteria</taxon>
        <taxon>Enterobacterales</taxon>
        <taxon>Pectobacteriaceae</taxon>
        <taxon>Dickeya</taxon>
    </lineage>
</organism>
<dbReference type="EMBL" id="JBBBOO010000005">
    <property type="protein sequence ID" value="MEI7063790.1"/>
    <property type="molecule type" value="Genomic_DNA"/>
</dbReference>
<evidence type="ECO:0000313" key="2">
    <source>
        <dbReference type="Proteomes" id="UP001359469"/>
    </source>
</evidence>
<reference evidence="1 2" key="1">
    <citation type="submission" date="2024-03" db="EMBL/GenBank/DDBJ databases">
        <title>Analysis of soft rot Pectobacteriaceae population diversity in US potato growing regions between 2016 and 2022.</title>
        <authorList>
            <person name="Ma X."/>
            <person name="Zhang X."/>
            <person name="Stodghill P."/>
            <person name="Rioux R."/>
            <person name="Babler B."/>
            <person name="Shrestha S."/>
            <person name="Babler B."/>
            <person name="Rivedal H."/>
            <person name="Frost K."/>
            <person name="Hao J."/>
            <person name="Secor G."/>
            <person name="Swingle B."/>
        </authorList>
    </citation>
    <scope>NUCLEOTIDE SEQUENCE [LARGE SCALE GENOMIC DNA]</scope>
    <source>
        <strain evidence="1 2">SR64</strain>
    </source>
</reference>
<keyword evidence="1" id="KW-0808">Transferase</keyword>
<proteinExistence type="predicted"/>
<keyword evidence="2" id="KW-1185">Reference proteome</keyword>
<protein>
    <submittedName>
        <fullName evidence="1">Isopentenyl transferase family protein</fullName>
    </submittedName>
</protein>
<dbReference type="GO" id="GO:0016740">
    <property type="term" value="F:transferase activity"/>
    <property type="evidence" value="ECO:0007669"/>
    <property type="project" value="UniProtKB-KW"/>
</dbReference>